<dbReference type="EMBL" id="BAEK01000054">
    <property type="protein sequence ID" value="GAC06214.1"/>
    <property type="molecule type" value="Genomic_DNA"/>
</dbReference>
<dbReference type="PANTHER" id="PTHR30466">
    <property type="entry name" value="FLAVIN REDUCTASE"/>
    <property type="match status" value="1"/>
</dbReference>
<dbReference type="Pfam" id="PF01613">
    <property type="entry name" value="Flavin_Reduct"/>
    <property type="match status" value="1"/>
</dbReference>
<sequence length="167" mass="18789">MTDLNVHPDLSLEFRSSVSMFATGVAIVSNTLDDAQVYGMTINSLTSICLTPPTLMISLKEGVMLDQVLKTRQFGVSILSKNQKDVSNNYSRKEKDAAYEKHFIVREKIPTLQDCLSWFECEVVKVDQYEDHTLVFGEVKACGVDNSAISPLLFFSSNYHFDPRPLN</sequence>
<dbReference type="InterPro" id="IPR050268">
    <property type="entry name" value="NADH-dep_flavin_reductase"/>
</dbReference>
<comment type="caution">
    <text evidence="3">The sequence shown here is derived from an EMBL/GenBank/DDBJ whole genome shotgun (WGS) entry which is preliminary data.</text>
</comment>
<dbReference type="GO" id="GO:0008817">
    <property type="term" value="F:corrinoid adenosyltransferase activity"/>
    <property type="evidence" value="ECO:0007669"/>
    <property type="project" value="UniProtKB-EC"/>
</dbReference>
<keyword evidence="4" id="KW-1185">Reference proteome</keyword>
<gene>
    <name evidence="3" type="primary">cobR</name>
    <name evidence="3" type="ORF">GAGA_3380</name>
</gene>
<reference evidence="3 4" key="1">
    <citation type="journal article" date="2014" name="Environ. Microbiol.">
        <title>Comparative genomics of the marine bacterial genus Glaciecola reveals the high degree of genomic diversity and genomic characteristic for cold adaptation.</title>
        <authorList>
            <person name="Qin Q.L."/>
            <person name="Xie B.B."/>
            <person name="Yu Y."/>
            <person name="Shu Y.L."/>
            <person name="Rong J.C."/>
            <person name="Zhang Y.J."/>
            <person name="Zhao D.L."/>
            <person name="Chen X.L."/>
            <person name="Zhang X.Y."/>
            <person name="Chen B."/>
            <person name="Zhou B.C."/>
            <person name="Zhang Y.Z."/>
        </authorList>
    </citation>
    <scope>NUCLEOTIDE SEQUENCE [LARGE SCALE GENOMIC DNA]</scope>
    <source>
        <strain evidence="3 4">NO2</strain>
    </source>
</reference>
<dbReference type="PANTHER" id="PTHR30466:SF1">
    <property type="entry name" value="FMN REDUCTASE (NADH) RUTF"/>
    <property type="match status" value="1"/>
</dbReference>
<dbReference type="Proteomes" id="UP000008372">
    <property type="component" value="Unassembled WGS sequence"/>
</dbReference>
<organism evidence="3 4">
    <name type="scientific">Paraglaciecola agarilytica NO2</name>
    <dbReference type="NCBI Taxonomy" id="1125747"/>
    <lineage>
        <taxon>Bacteria</taxon>
        <taxon>Pseudomonadati</taxon>
        <taxon>Pseudomonadota</taxon>
        <taxon>Gammaproteobacteria</taxon>
        <taxon>Alteromonadales</taxon>
        <taxon>Alteromonadaceae</taxon>
        <taxon>Paraglaciecola</taxon>
    </lineage>
</organism>
<accession>A0ABQ0IA18</accession>
<dbReference type="EC" id="2.5.1.17" evidence="3"/>
<evidence type="ECO:0000313" key="4">
    <source>
        <dbReference type="Proteomes" id="UP000008372"/>
    </source>
</evidence>
<feature type="domain" description="Flavin reductase like" evidence="2">
    <location>
        <begin position="18"/>
        <end position="161"/>
    </location>
</feature>
<evidence type="ECO:0000313" key="3">
    <source>
        <dbReference type="EMBL" id="GAC06214.1"/>
    </source>
</evidence>
<dbReference type="Gene3D" id="2.30.110.10">
    <property type="entry name" value="Electron Transport, Fmn-binding Protein, Chain A"/>
    <property type="match status" value="1"/>
</dbReference>
<dbReference type="RefSeq" id="WP_008305080.1">
    <property type="nucleotide sequence ID" value="NZ_BAEK01000054.1"/>
</dbReference>
<evidence type="ECO:0000259" key="2">
    <source>
        <dbReference type="SMART" id="SM00903"/>
    </source>
</evidence>
<dbReference type="InterPro" id="IPR054802">
    <property type="entry name" value="StyMonoxStyB"/>
</dbReference>
<proteinExistence type="predicted"/>
<name>A0ABQ0IA18_9ALTE</name>
<dbReference type="InterPro" id="IPR012349">
    <property type="entry name" value="Split_barrel_FMN-bd"/>
</dbReference>
<dbReference type="NCBIfam" id="NF045733">
    <property type="entry name" value="StyMonoxStyB"/>
    <property type="match status" value="1"/>
</dbReference>
<evidence type="ECO:0000256" key="1">
    <source>
        <dbReference type="ARBA" id="ARBA00023002"/>
    </source>
</evidence>
<protein>
    <submittedName>
        <fullName evidence="3">Cob(II)yrinic acid a,c-diamide reductase</fullName>
        <ecNumber evidence="3">2.5.1.17</ecNumber>
    </submittedName>
</protein>
<dbReference type="SUPFAM" id="SSF50475">
    <property type="entry name" value="FMN-binding split barrel"/>
    <property type="match status" value="1"/>
</dbReference>
<keyword evidence="1" id="KW-0560">Oxidoreductase</keyword>
<dbReference type="SMART" id="SM00903">
    <property type="entry name" value="Flavin_Reduct"/>
    <property type="match status" value="1"/>
</dbReference>
<dbReference type="InterPro" id="IPR002563">
    <property type="entry name" value="Flavin_Rdtase-like_dom"/>
</dbReference>
<keyword evidence="3" id="KW-0808">Transferase</keyword>